<dbReference type="Pfam" id="PF15613">
    <property type="entry name" value="WSD"/>
    <property type="match status" value="1"/>
</dbReference>
<feature type="domain" description="DDT" evidence="4">
    <location>
        <begin position="295"/>
        <end position="354"/>
    </location>
</feature>
<protein>
    <recommendedName>
        <fullName evidence="4">DDT domain-containing protein</fullName>
    </recommendedName>
</protein>
<comment type="subcellular location">
    <subcellularLocation>
        <location evidence="1">Nucleus</location>
    </subcellularLocation>
</comment>
<dbReference type="AlphaFoldDB" id="A0A2I0B1C7"/>
<dbReference type="GO" id="GO:0006357">
    <property type="term" value="P:regulation of transcription by RNA polymerase II"/>
    <property type="evidence" value="ECO:0007669"/>
    <property type="project" value="InterPro"/>
</dbReference>
<reference evidence="5 6" key="1">
    <citation type="journal article" date="2017" name="Nature">
        <title>The Apostasia genome and the evolution of orchids.</title>
        <authorList>
            <person name="Zhang G.Q."/>
            <person name="Liu K.W."/>
            <person name="Li Z."/>
            <person name="Lohaus R."/>
            <person name="Hsiao Y.Y."/>
            <person name="Niu S.C."/>
            <person name="Wang J.Y."/>
            <person name="Lin Y.C."/>
            <person name="Xu Q."/>
            <person name="Chen L.J."/>
            <person name="Yoshida K."/>
            <person name="Fujiwara S."/>
            <person name="Wang Z.W."/>
            <person name="Zhang Y.Q."/>
            <person name="Mitsuda N."/>
            <person name="Wang M."/>
            <person name="Liu G.H."/>
            <person name="Pecoraro L."/>
            <person name="Huang H.X."/>
            <person name="Xiao X.J."/>
            <person name="Lin M."/>
            <person name="Wu X.Y."/>
            <person name="Wu W.L."/>
            <person name="Chen Y.Y."/>
            <person name="Chang S.B."/>
            <person name="Sakamoto S."/>
            <person name="Ohme-Takagi M."/>
            <person name="Yagi M."/>
            <person name="Zeng S.J."/>
            <person name="Shen C.Y."/>
            <person name="Yeh C.M."/>
            <person name="Luo Y.B."/>
            <person name="Tsai W.C."/>
            <person name="Van de Peer Y."/>
            <person name="Liu Z.J."/>
        </authorList>
    </citation>
    <scope>NUCLEOTIDE SEQUENCE [LARGE SCALE GENOMIC DNA]</scope>
    <source>
        <strain evidence="6">cv. Shenzhen</strain>
        <tissue evidence="5">Stem</tissue>
    </source>
</reference>
<dbReference type="PANTHER" id="PTHR36968">
    <property type="entry name" value="HOMEOBOX-DDT DOMAIN PROTEIN RLT2"/>
    <property type="match status" value="1"/>
</dbReference>
<dbReference type="EMBL" id="KZ451928">
    <property type="protein sequence ID" value="PKA61598.1"/>
    <property type="molecule type" value="Genomic_DNA"/>
</dbReference>
<dbReference type="STRING" id="1088818.A0A2I0B1C7"/>
<feature type="compositionally biased region" description="Basic residues" evidence="3">
    <location>
        <begin position="178"/>
        <end position="201"/>
    </location>
</feature>
<organism evidence="5 6">
    <name type="scientific">Apostasia shenzhenica</name>
    <dbReference type="NCBI Taxonomy" id="1088818"/>
    <lineage>
        <taxon>Eukaryota</taxon>
        <taxon>Viridiplantae</taxon>
        <taxon>Streptophyta</taxon>
        <taxon>Embryophyta</taxon>
        <taxon>Tracheophyta</taxon>
        <taxon>Spermatophyta</taxon>
        <taxon>Magnoliopsida</taxon>
        <taxon>Liliopsida</taxon>
        <taxon>Asparagales</taxon>
        <taxon>Orchidaceae</taxon>
        <taxon>Apostasioideae</taxon>
        <taxon>Apostasia</taxon>
    </lineage>
</organism>
<evidence type="ECO:0000256" key="2">
    <source>
        <dbReference type="ARBA" id="ARBA00023242"/>
    </source>
</evidence>
<dbReference type="OrthoDB" id="6159439at2759"/>
<keyword evidence="2" id="KW-0539">Nucleus</keyword>
<evidence type="ECO:0000313" key="5">
    <source>
        <dbReference type="EMBL" id="PKA61598.1"/>
    </source>
</evidence>
<dbReference type="InterPro" id="IPR018501">
    <property type="entry name" value="DDT_dom"/>
</dbReference>
<dbReference type="PANTHER" id="PTHR36968:SF8">
    <property type="entry name" value="HOMEOBOX-DDT DOMAIN PROTEIN RLT3 ISOFORM X1"/>
    <property type="match status" value="1"/>
</dbReference>
<dbReference type="GO" id="GO:0005634">
    <property type="term" value="C:nucleus"/>
    <property type="evidence" value="ECO:0007669"/>
    <property type="project" value="UniProtKB-SubCell"/>
</dbReference>
<evidence type="ECO:0000256" key="1">
    <source>
        <dbReference type="ARBA" id="ARBA00004123"/>
    </source>
</evidence>
<keyword evidence="6" id="KW-1185">Reference proteome</keyword>
<dbReference type="InterPro" id="IPR028942">
    <property type="entry name" value="WHIM1_dom"/>
</dbReference>
<dbReference type="Proteomes" id="UP000236161">
    <property type="component" value="Unassembled WGS sequence"/>
</dbReference>
<dbReference type="SMART" id="SM00571">
    <property type="entry name" value="DDT"/>
    <property type="match status" value="1"/>
</dbReference>
<dbReference type="InterPro" id="IPR028941">
    <property type="entry name" value="WHIM2_dom"/>
</dbReference>
<dbReference type="PROSITE" id="PS50827">
    <property type="entry name" value="DDT"/>
    <property type="match status" value="1"/>
</dbReference>
<evidence type="ECO:0000259" key="4">
    <source>
        <dbReference type="PROSITE" id="PS50827"/>
    </source>
</evidence>
<dbReference type="InterPro" id="IPR044977">
    <property type="entry name" value="RLT1-3"/>
</dbReference>
<dbReference type="Pfam" id="PF02791">
    <property type="entry name" value="DDT"/>
    <property type="match status" value="1"/>
</dbReference>
<feature type="region of interest" description="Disordered" evidence="3">
    <location>
        <begin position="514"/>
        <end position="547"/>
    </location>
</feature>
<sequence length="1062" mass="120350">MRASLGSAKMASNSSIRKRCKRGPLGREVGAQILNGDGSKYCCHRTGFEGKNRLVRPQALVSKEYILSRVFRKDGPSLAFEFDPLPANAFSCNNDSGDFVCCEENIRVFKRRKISKYIAPDNGWRQASDFPDKRYGKGKRLMTVWRATNPCNGKFPPGPCFIAGNVPLKTITSSKDAVRKKQGKSNRKLQKKIPPRRRKVPLNKDEKRPRYAECELFDDEVYGLDQQNWLGPSIDDEELELQDLEANPTAVKCCAHLASSGGHGCPLCKDLLARFPPKIVKMKHPIAAKPWDSSSELVKKLFTVFRFLYDHATVIGLEPFGLDDFAESFCDQGSLLLGEIHVCLLKLLLLGVNRDISTGFVSRGLKDYRYLSFLHFAREQEFNVNIWNLCLNSLTWTEILRQVMIAAGFGPKHSFTRRDINKGRNQIAKFGLRPRTLKGELFRILLKQGSHGAKVNELTKAPQIVALNMSRMIEEQEQVIYTTLSSDVTLFEKIGCSTYRLRVYTQINDKIESHSEDDGYGSVDDESIDGSAFSSSDDSEHESSGVCEQRIVKYKTRHKKPGKSIEYNEIDESYAGEAWILGLMEGDYSQLSIEEKLDVLLSLVDLVDACSAPREVQSTNSMPANSPSMQYLGSGAKLKRLPSKNSLTPGNIWKQTKKDIEHSKLRYSSQGNCSQTSSMVSKGLSSDGLQTSVHSLKAIHLGSDRRYNNYWLFLGPCDRTDPGHRRVYFESSEDGHWQVIDTTQALRDLLLALDCRGMREARLFSALEKREAFLCQAMDGFLAVEYRRRQAKESDQAAHFTSSGDGSPVSDVDNILTPVGSMDCCLQESSPIVLECWNTTKEKNKKLERLQAYDRWIWSHFYSSLNVVKNCKRPYMESLARCENCHDLYWRDEKHCRICHTTFEIDFDLEERYAVHVATCRDMGDGSDFTKYKVLSSQLQALKAAIHAIEGGMPAGSFTGTWKSSAHKLWVKRLRRTSSLPELMQVLSDFVAALNVEWLYENASSLRSSTIFDDIMIKFQSLPQTISSVALWMTKLDRLIAPFLEKYHSERCPRRRPKMKGK</sequence>
<evidence type="ECO:0000256" key="3">
    <source>
        <dbReference type="SAM" id="MobiDB-lite"/>
    </source>
</evidence>
<gene>
    <name evidence="5" type="ORF">AXF42_Ash018211</name>
</gene>
<dbReference type="Pfam" id="PF15612">
    <property type="entry name" value="WHIM1"/>
    <property type="match status" value="1"/>
</dbReference>
<evidence type="ECO:0000313" key="6">
    <source>
        <dbReference type="Proteomes" id="UP000236161"/>
    </source>
</evidence>
<feature type="region of interest" description="Disordered" evidence="3">
    <location>
        <begin position="174"/>
        <end position="205"/>
    </location>
</feature>
<proteinExistence type="predicted"/>
<accession>A0A2I0B1C7</accession>
<name>A0A2I0B1C7_9ASPA</name>